<dbReference type="EMBL" id="QOVN01000002">
    <property type="protein sequence ID" value="RXG30079.1"/>
    <property type="molecule type" value="Genomic_DNA"/>
</dbReference>
<dbReference type="EMBL" id="FQXT01000003">
    <property type="protein sequence ID" value="SHH99808.1"/>
    <property type="molecule type" value="Genomic_DNA"/>
</dbReference>
<sequence>MINYRYTKYHIFRGSLLLLLMFLIQPYLGLKVYAQDTQKIVEYKGTVVDAQTGDALPFVNLEIAGTNIATVTNSEGNFSLKLDEAMPNAKVAITYPGYKKLLVILKDLAKTNNEIALSAQRFELDEVSISRPKDAYTLVAKVFSNRNQNYLDTETYMTAFYREAINKRNRSASLAEAVVAIKKRPYTNAGSDLVGVYKARKSTNYNRLDTLAIKLQGGPLNALYADLIKYPEYFMTPATLSNYDFSFGEPLINDSKMVYVVNFKQKENILDPLYYGKLYIEAETFALTNAIYNMNVENRKRASELFVKKKPNRVKVYPSEISYRVDYRNTDGKWYYSYSNVQLEFVVNWKRKLFNNKYRIKSEMLITDWEEELGAQNITNKTKFKSNTILADEVSGFRDPDFWGSYNVIEPEKSIQQAIDKIQRQIRRE</sequence>
<evidence type="ECO:0000313" key="1">
    <source>
        <dbReference type="EMBL" id="RXG30079.1"/>
    </source>
</evidence>
<evidence type="ECO:0000313" key="2">
    <source>
        <dbReference type="EMBL" id="SHH99808.1"/>
    </source>
</evidence>
<name>A0A1M5XJT0_9FLAO</name>
<reference evidence="1 4" key="3">
    <citation type="submission" date="2018-07" db="EMBL/GenBank/DDBJ databases">
        <title>Leeuwenhoekiella genomics.</title>
        <authorList>
            <person name="Tahon G."/>
            <person name="Willems A."/>
        </authorList>
    </citation>
    <scope>NUCLEOTIDE SEQUENCE [LARGE SCALE GENOMIC DNA]</scope>
    <source>
        <strain evidence="1 4">LMG 24856</strain>
    </source>
</reference>
<dbReference type="InterPro" id="IPR008969">
    <property type="entry name" value="CarboxyPept-like_regulatory"/>
</dbReference>
<dbReference type="Pfam" id="PF13715">
    <property type="entry name" value="CarbopepD_reg_2"/>
    <property type="match status" value="1"/>
</dbReference>
<dbReference type="SUPFAM" id="SSF49464">
    <property type="entry name" value="Carboxypeptidase regulatory domain-like"/>
    <property type="match status" value="1"/>
</dbReference>
<dbReference type="Gene3D" id="2.60.40.1120">
    <property type="entry name" value="Carboxypeptidase-like, regulatory domain"/>
    <property type="match status" value="1"/>
</dbReference>
<reference evidence="3" key="2">
    <citation type="submission" date="2016-11" db="EMBL/GenBank/DDBJ databases">
        <authorList>
            <person name="Varghese N."/>
            <person name="Submissions S."/>
        </authorList>
    </citation>
    <scope>NUCLEOTIDE SEQUENCE [LARGE SCALE GENOMIC DNA]</scope>
    <source>
        <strain evidence="3">DSM 19859</strain>
    </source>
</reference>
<dbReference type="AlphaFoldDB" id="A0A1M5XJT0"/>
<proteinExistence type="predicted"/>
<dbReference type="Proteomes" id="UP000290037">
    <property type="component" value="Unassembled WGS sequence"/>
</dbReference>
<evidence type="ECO:0000313" key="4">
    <source>
        <dbReference type="Proteomes" id="UP000290037"/>
    </source>
</evidence>
<protein>
    <submittedName>
        <fullName evidence="2">CarboxypepD_reg-like domain-containing protein</fullName>
    </submittedName>
    <submittedName>
        <fullName evidence="1">Carboxypeptidase-like protein</fullName>
    </submittedName>
</protein>
<gene>
    <name evidence="1" type="ORF">DSM01_828</name>
    <name evidence="2" type="ORF">SAMN04487999_1534</name>
</gene>
<evidence type="ECO:0000313" key="3">
    <source>
        <dbReference type="Proteomes" id="UP000184240"/>
    </source>
</evidence>
<dbReference type="OrthoDB" id="1413766at2"/>
<dbReference type="RefSeq" id="WP_072981955.1">
    <property type="nucleotide sequence ID" value="NZ_FQXT01000003.1"/>
</dbReference>
<organism evidence="2 3">
    <name type="scientific">Leeuwenhoekiella palythoae</name>
    <dbReference type="NCBI Taxonomy" id="573501"/>
    <lineage>
        <taxon>Bacteria</taxon>
        <taxon>Pseudomonadati</taxon>
        <taxon>Bacteroidota</taxon>
        <taxon>Flavobacteriia</taxon>
        <taxon>Flavobacteriales</taxon>
        <taxon>Flavobacteriaceae</taxon>
        <taxon>Leeuwenhoekiella</taxon>
    </lineage>
</organism>
<dbReference type="Proteomes" id="UP000184240">
    <property type="component" value="Unassembled WGS sequence"/>
</dbReference>
<keyword evidence="4" id="KW-1185">Reference proteome</keyword>
<accession>A0A1M5XJT0</accession>
<dbReference type="STRING" id="573501.SAMN04487999_1534"/>
<reference evidence="2" key="1">
    <citation type="submission" date="2016-11" db="EMBL/GenBank/DDBJ databases">
        <authorList>
            <person name="Jaros S."/>
            <person name="Januszkiewicz K."/>
            <person name="Wedrychowicz H."/>
        </authorList>
    </citation>
    <scope>NUCLEOTIDE SEQUENCE [LARGE SCALE GENOMIC DNA]</scope>
    <source>
        <strain evidence="2">DSM 19859</strain>
    </source>
</reference>